<reference evidence="2 3" key="1">
    <citation type="submission" date="2017-03" db="EMBL/GenBank/DDBJ databases">
        <authorList>
            <person name="Afonso C.L."/>
            <person name="Miller P.J."/>
            <person name="Scott M.A."/>
            <person name="Spackman E."/>
            <person name="Goraichik I."/>
            <person name="Dimitrov K.M."/>
            <person name="Suarez D.L."/>
            <person name="Swayne D.E."/>
        </authorList>
    </citation>
    <scope>NUCLEOTIDE SEQUENCE [LARGE SCALE GENOMIC DNA]</scope>
    <source>
        <strain evidence="2 3">CECT 8620</strain>
    </source>
</reference>
<keyword evidence="1" id="KW-0472">Membrane</keyword>
<dbReference type="Proteomes" id="UP000193862">
    <property type="component" value="Unassembled WGS sequence"/>
</dbReference>
<keyword evidence="3" id="KW-1185">Reference proteome</keyword>
<dbReference type="AlphaFoldDB" id="A0A1Y5RKW3"/>
<sequence length="173" mass="18659">MLYDLLATIVFGVGAGGIAIALRKTIAKGLPGWIVPACAGLAMLAFTIFNEYAWYPNTVAHLPEGTIKAQAVPEARLYRPWTFAAPTVMRFIALSDIAPWPDAQNADQRSANIVLVERWKEAFAVPVVFDCTSATRYDFPAGLPAQPVDLAQQADGVSLENDDPLLTTACKHG</sequence>
<keyword evidence="1" id="KW-0812">Transmembrane</keyword>
<evidence type="ECO:0000313" key="3">
    <source>
        <dbReference type="Proteomes" id="UP000193862"/>
    </source>
</evidence>
<evidence type="ECO:0000313" key="2">
    <source>
        <dbReference type="EMBL" id="SLN19572.1"/>
    </source>
</evidence>
<dbReference type="RefSeq" id="WP_085835193.1">
    <property type="nucleotide sequence ID" value="NZ_FWFS01000001.1"/>
</dbReference>
<evidence type="ECO:0000256" key="1">
    <source>
        <dbReference type="SAM" id="Phobius"/>
    </source>
</evidence>
<protein>
    <submittedName>
        <fullName evidence="2">Uncharacterized protein</fullName>
    </submittedName>
</protein>
<feature type="transmembrane region" description="Helical" evidence="1">
    <location>
        <begin position="34"/>
        <end position="55"/>
    </location>
</feature>
<feature type="transmembrane region" description="Helical" evidence="1">
    <location>
        <begin position="6"/>
        <end position="22"/>
    </location>
</feature>
<name>A0A1Y5RKW3_9RHOB</name>
<organism evidence="2 3">
    <name type="scientific">Aquimixticola soesokkakensis</name>
    <dbReference type="NCBI Taxonomy" id="1519096"/>
    <lineage>
        <taxon>Bacteria</taxon>
        <taxon>Pseudomonadati</taxon>
        <taxon>Pseudomonadota</taxon>
        <taxon>Alphaproteobacteria</taxon>
        <taxon>Rhodobacterales</taxon>
        <taxon>Paracoccaceae</taxon>
        <taxon>Aquimixticola</taxon>
    </lineage>
</organism>
<dbReference type="EMBL" id="FWFS01000001">
    <property type="protein sequence ID" value="SLN19572.1"/>
    <property type="molecule type" value="Genomic_DNA"/>
</dbReference>
<gene>
    <name evidence="2" type="ORF">AQS8620_00475</name>
</gene>
<dbReference type="OrthoDB" id="8601734at2"/>
<keyword evidence="1" id="KW-1133">Transmembrane helix</keyword>
<accession>A0A1Y5RKW3</accession>
<proteinExistence type="predicted"/>